<organism evidence="1 2">
    <name type="scientific">Thanatephorus cucumeris (strain AG1-IB / isolate 7/3/14)</name>
    <name type="common">Lettuce bottom rot fungus</name>
    <name type="synonym">Rhizoctonia solani</name>
    <dbReference type="NCBI Taxonomy" id="1108050"/>
    <lineage>
        <taxon>Eukaryota</taxon>
        <taxon>Fungi</taxon>
        <taxon>Dikarya</taxon>
        <taxon>Basidiomycota</taxon>
        <taxon>Agaricomycotina</taxon>
        <taxon>Agaricomycetes</taxon>
        <taxon>Cantharellales</taxon>
        <taxon>Ceratobasidiaceae</taxon>
        <taxon>Rhizoctonia</taxon>
        <taxon>Rhizoctonia solani AG-1</taxon>
    </lineage>
</organism>
<sequence length="123" mass="13856">MLDHFHRYIDTDIPYETPEYIVCKSMGPTTDNKARLVISVVGSESDTSGIKRLESWIRILYQGLDDTHGANVLQGLLVTGVSAQVFDIVKDEEGVGLTPVSEKMSLRSPEFLQYLDEVYLQNF</sequence>
<dbReference type="OrthoDB" id="10335481at2759"/>
<protein>
    <submittedName>
        <fullName evidence="1">Uncharacterized protein</fullName>
    </submittedName>
</protein>
<reference evidence="1 2" key="1">
    <citation type="submission" date="2014-11" db="EMBL/GenBank/DDBJ databases">
        <authorList>
            <person name="Wibberg Daniel"/>
        </authorList>
    </citation>
    <scope>NUCLEOTIDE SEQUENCE [LARGE SCALE GENOMIC DNA]</scope>
    <source>
        <strain evidence="1">Rhizoctonia solani AG1-IB 7/3/14</strain>
    </source>
</reference>
<keyword evidence="2" id="KW-1185">Reference proteome</keyword>
<evidence type="ECO:0000313" key="2">
    <source>
        <dbReference type="Proteomes" id="UP000059188"/>
    </source>
</evidence>
<gene>
    <name evidence="1" type="ORF">RSOLAG1IB_09621</name>
</gene>
<proteinExistence type="predicted"/>
<accession>A0A0B7FRV0</accession>
<dbReference type="Proteomes" id="UP000059188">
    <property type="component" value="Unassembled WGS sequence"/>
</dbReference>
<dbReference type="EMBL" id="LN679146">
    <property type="protein sequence ID" value="CEL60415.1"/>
    <property type="molecule type" value="Genomic_DNA"/>
</dbReference>
<dbReference type="AlphaFoldDB" id="A0A0B7FRV0"/>
<evidence type="ECO:0000313" key="1">
    <source>
        <dbReference type="EMBL" id="CEL60415.1"/>
    </source>
</evidence>
<name>A0A0B7FRV0_THACB</name>